<dbReference type="RefSeq" id="WP_036787286.1">
    <property type="nucleotide sequence ID" value="NZ_AVBG01000020.1"/>
</dbReference>
<gene>
    <name evidence="3" type="ORF">N780_09435</name>
</gene>
<evidence type="ECO:0000313" key="3">
    <source>
        <dbReference type="EMBL" id="KGP89864.1"/>
    </source>
</evidence>
<dbReference type="InterPro" id="IPR038637">
    <property type="entry name" value="NPCBM_sf"/>
</dbReference>
<dbReference type="AlphaFoldDB" id="A0A0A2UPM7"/>
<feature type="signal peptide" evidence="2">
    <location>
        <begin position="1"/>
        <end position="28"/>
    </location>
</feature>
<protein>
    <recommendedName>
        <fullName evidence="5">Glycosyl hydrolase family 98 putative carbohydrate-binding module domain-containing protein</fullName>
    </recommendedName>
</protein>
<dbReference type="Gene3D" id="2.60.120.1060">
    <property type="entry name" value="NPCBM/NEW2 domain"/>
    <property type="match status" value="3"/>
</dbReference>
<evidence type="ECO:0000256" key="1">
    <source>
        <dbReference type="ARBA" id="ARBA00022729"/>
    </source>
</evidence>
<dbReference type="InterPro" id="IPR014755">
    <property type="entry name" value="Cu-Rt/internalin_Ig-like"/>
</dbReference>
<evidence type="ECO:0000256" key="2">
    <source>
        <dbReference type="SAM" id="SignalP"/>
    </source>
</evidence>
<reference evidence="3 4" key="1">
    <citation type="submission" date="2013-08" db="EMBL/GenBank/DDBJ databases">
        <title>Genome of Pontibacillus chungwhensis.</title>
        <authorList>
            <person name="Wang Q."/>
            <person name="Wang G."/>
        </authorList>
    </citation>
    <scope>NUCLEOTIDE SEQUENCE [LARGE SCALE GENOMIC DNA]</scope>
    <source>
        <strain evidence="3 4">BH030062</strain>
    </source>
</reference>
<feature type="chain" id="PRO_5002006193" description="Glycosyl hydrolase family 98 putative carbohydrate-binding module domain-containing protein" evidence="2">
    <location>
        <begin position="29"/>
        <end position="604"/>
    </location>
</feature>
<dbReference type="OrthoDB" id="1432909at2"/>
<keyword evidence="1 2" id="KW-0732">Signal</keyword>
<sequence length="604" mass="67934">MFKYPIKGIFVSLLVLLTIVTISTRTNAASNSVQFNSSMEIGVNDSDDVYYNEWSNDHPFELANGEKSTNGIGFEPSYYSNSQERMFAEYYIKEQDFTTFEATISLDKSMTSGDNGVTEAVIYADDEKIYSRTFENTSGVETVKLPVPKGTSSITLYAIQDGGNQGNHALIYDNPRLTNSLAPKKKKDQLSLTTIGTAASSDSDDSFLSSWSNLPFQRSNGSLLARGYGFDPSYYSANKDRMYSSFYIKDYSYTTLETTISIDKKWTKGDLGKTQAIIYADDEKIYSAQFKNNTSSKDVKVQIPKDTTYLYLYVVQDGGEQGTHGLIFEDPILTNELPLISVGDYTALTSIGSSSTSYSDDFHMGDWDFGRPFEVDGELISHGYGFEPSYYGEDNNMYADFYIGDYTYSKLRTKISLDSKYLTGDLGTTTASILADDQVIYSEDFTNNRTEDNIEVTIPPGTQYLRLKANMNDGDGNSAGIDNHAIIFSSPILTNSNPEEDIREYKQWETKTNVGIEKEWNVEFNVPMDVETIIEKNVYIVNEDNKIVPMLYIIDRKDNATKLTISPVNEYKRGQKYTLWMKDIKGTNGVVLGENVKMDFVIEK</sequence>
<dbReference type="EMBL" id="AVBG01000020">
    <property type="protein sequence ID" value="KGP89864.1"/>
    <property type="molecule type" value="Genomic_DNA"/>
</dbReference>
<dbReference type="InterPro" id="IPR008979">
    <property type="entry name" value="Galactose-bd-like_sf"/>
</dbReference>
<comment type="caution">
    <text evidence="3">The sequence shown here is derived from an EMBL/GenBank/DDBJ whole genome shotgun (WGS) entry which is preliminary data.</text>
</comment>
<keyword evidence="4" id="KW-1185">Reference proteome</keyword>
<dbReference type="Proteomes" id="UP000030153">
    <property type="component" value="Unassembled WGS sequence"/>
</dbReference>
<evidence type="ECO:0000313" key="4">
    <source>
        <dbReference type="Proteomes" id="UP000030153"/>
    </source>
</evidence>
<dbReference type="Gene3D" id="2.60.40.1220">
    <property type="match status" value="1"/>
</dbReference>
<proteinExistence type="predicted"/>
<dbReference type="eggNOG" id="COG5492">
    <property type="taxonomic scope" value="Bacteria"/>
</dbReference>
<dbReference type="STRING" id="1385513.N780_09435"/>
<name>A0A0A2UPM7_9BACI</name>
<accession>A0A0A2UPM7</accession>
<dbReference type="SUPFAM" id="SSF49785">
    <property type="entry name" value="Galactose-binding domain-like"/>
    <property type="match status" value="2"/>
</dbReference>
<evidence type="ECO:0008006" key="5">
    <source>
        <dbReference type="Google" id="ProtNLM"/>
    </source>
</evidence>
<organism evidence="3 4">
    <name type="scientific">Pontibacillus chungwhensis BH030062</name>
    <dbReference type="NCBI Taxonomy" id="1385513"/>
    <lineage>
        <taxon>Bacteria</taxon>
        <taxon>Bacillati</taxon>
        <taxon>Bacillota</taxon>
        <taxon>Bacilli</taxon>
        <taxon>Bacillales</taxon>
        <taxon>Bacillaceae</taxon>
        <taxon>Pontibacillus</taxon>
    </lineage>
</organism>